<name>A0A445DTM9_ARAHY</name>
<keyword evidence="2" id="KW-1185">Reference proteome</keyword>
<gene>
    <name evidence="1" type="ORF">Ahy_A03g012461</name>
</gene>
<dbReference type="AlphaFoldDB" id="A0A445DTM9"/>
<proteinExistence type="predicted"/>
<dbReference type="EMBL" id="SDMP01000003">
    <property type="protein sequence ID" value="RYR66471.1"/>
    <property type="molecule type" value="Genomic_DNA"/>
</dbReference>
<evidence type="ECO:0000313" key="2">
    <source>
        <dbReference type="Proteomes" id="UP000289738"/>
    </source>
</evidence>
<evidence type="ECO:0000313" key="1">
    <source>
        <dbReference type="EMBL" id="RYR66471.1"/>
    </source>
</evidence>
<dbReference type="Proteomes" id="UP000289738">
    <property type="component" value="Chromosome A03"/>
</dbReference>
<protein>
    <submittedName>
        <fullName evidence="1">Uncharacterized protein</fullName>
    </submittedName>
</protein>
<sequence>MDKIKRVSEEAWTKWPRHSWTKAKLDNICNHACEIFNPRIKEARSKPIITLLEEVRMFVMRSIAKNKVKLNTHVRKIPPVIQIRLEKVRKESKNWVPIWTGDEDYEKFEVHGHPTNMVVDLGKRLCTC</sequence>
<organism evidence="1 2">
    <name type="scientific">Arachis hypogaea</name>
    <name type="common">Peanut</name>
    <dbReference type="NCBI Taxonomy" id="3818"/>
    <lineage>
        <taxon>Eukaryota</taxon>
        <taxon>Viridiplantae</taxon>
        <taxon>Streptophyta</taxon>
        <taxon>Embryophyta</taxon>
        <taxon>Tracheophyta</taxon>
        <taxon>Spermatophyta</taxon>
        <taxon>Magnoliopsida</taxon>
        <taxon>eudicotyledons</taxon>
        <taxon>Gunneridae</taxon>
        <taxon>Pentapetalae</taxon>
        <taxon>rosids</taxon>
        <taxon>fabids</taxon>
        <taxon>Fabales</taxon>
        <taxon>Fabaceae</taxon>
        <taxon>Papilionoideae</taxon>
        <taxon>50 kb inversion clade</taxon>
        <taxon>dalbergioids sensu lato</taxon>
        <taxon>Dalbergieae</taxon>
        <taxon>Pterocarpus clade</taxon>
        <taxon>Arachis</taxon>
    </lineage>
</organism>
<accession>A0A445DTM9</accession>
<comment type="caution">
    <text evidence="1">The sequence shown here is derived from an EMBL/GenBank/DDBJ whole genome shotgun (WGS) entry which is preliminary data.</text>
</comment>
<reference evidence="1 2" key="1">
    <citation type="submission" date="2019-01" db="EMBL/GenBank/DDBJ databases">
        <title>Sequencing of cultivated peanut Arachis hypogaea provides insights into genome evolution and oil improvement.</title>
        <authorList>
            <person name="Chen X."/>
        </authorList>
    </citation>
    <scope>NUCLEOTIDE SEQUENCE [LARGE SCALE GENOMIC DNA]</scope>
    <source>
        <strain evidence="2">cv. Fuhuasheng</strain>
        <tissue evidence="1">Leaves</tissue>
    </source>
</reference>